<keyword evidence="3" id="KW-1185">Reference proteome</keyword>
<dbReference type="PANTHER" id="PTHR34105">
    <property type="entry name" value="PROLINE-, GLUTAMIC ACID- AND LEUCINE-RICH PROTEIN 1"/>
    <property type="match status" value="1"/>
</dbReference>
<sequence>MLATPYPVEVTVPIDPLLAVIWRVLMVDGSLYQPLSPFTTVVQQQHTCNELSILHLYSLDLLAAVIKGVRRQLWPHTAEIVSLLTAYFRRSALAKLRIKVYSIIRILLISMGVGIALSIDQEVISNAFVDLEYNAYEKQRASSSANSIFEASWQPSHKKRKHVTTIGSLEEPVDEEGLDAVTKTNLTSPIPLKIAALKALEVLLTVGGALSSEYWRSSVDLSSTLHALLASLLSPTRVRPRYLFRGLELFHKGKQMTGTKIAEICAHALLALELHMHPRHLPVVDFPSPIHGSFNERFNCEVSENLCSTGQENDAQLSTPPGVDNSDGNDDSCSWVHNGNESDDPPSNRNENINTEEPSNADVQQTIKDFQAEILHMDGLSRVVVPEGSQHGQAVSADARMVSRHEIMVKPGQFQDPISIQSVEVQTGSSAGSDVELGKVVGDNSAFDPPTPSNILASCNDVLGDADDGSNMSKEIRKNLNI</sequence>
<dbReference type="EMBL" id="CM018032">
    <property type="protein sequence ID" value="KAA8547993.1"/>
    <property type="molecule type" value="Genomic_DNA"/>
</dbReference>
<protein>
    <recommendedName>
        <fullName evidence="4">Pre-rRNA-processing protein RIX1 N-terminal domain-containing protein</fullName>
    </recommendedName>
</protein>
<gene>
    <name evidence="2" type="ORF">F0562_004422</name>
</gene>
<evidence type="ECO:0000313" key="3">
    <source>
        <dbReference type="Proteomes" id="UP000325577"/>
    </source>
</evidence>
<name>A0A5J5BXT0_9ASTE</name>
<reference evidence="2 3" key="1">
    <citation type="submission" date="2019-09" db="EMBL/GenBank/DDBJ databases">
        <title>A chromosome-level genome assembly of the Chinese tupelo Nyssa sinensis.</title>
        <authorList>
            <person name="Yang X."/>
            <person name="Kang M."/>
            <person name="Yang Y."/>
            <person name="Xiong H."/>
            <person name="Wang M."/>
            <person name="Zhang Z."/>
            <person name="Wang Z."/>
            <person name="Wu H."/>
            <person name="Ma T."/>
            <person name="Liu J."/>
            <person name="Xi Z."/>
        </authorList>
    </citation>
    <scope>NUCLEOTIDE SEQUENCE [LARGE SCALE GENOMIC DNA]</scope>
    <source>
        <strain evidence="2">J267</strain>
        <tissue evidence="2">Leaf</tissue>
    </source>
</reference>
<evidence type="ECO:0000256" key="1">
    <source>
        <dbReference type="SAM" id="MobiDB-lite"/>
    </source>
</evidence>
<dbReference type="Proteomes" id="UP000325577">
    <property type="component" value="Linkage Group LG1"/>
</dbReference>
<dbReference type="GO" id="GO:0006364">
    <property type="term" value="P:rRNA processing"/>
    <property type="evidence" value="ECO:0007669"/>
    <property type="project" value="TreeGrafter"/>
</dbReference>
<dbReference type="PANTHER" id="PTHR34105:SF1">
    <property type="entry name" value="PROLINE-, GLUTAMIC ACID- AND LEUCINE-RICH PROTEIN 1"/>
    <property type="match status" value="1"/>
</dbReference>
<proteinExistence type="predicted"/>
<evidence type="ECO:0000313" key="2">
    <source>
        <dbReference type="EMBL" id="KAA8547993.1"/>
    </source>
</evidence>
<feature type="region of interest" description="Disordered" evidence="1">
    <location>
        <begin position="311"/>
        <end position="363"/>
    </location>
</feature>
<organism evidence="2 3">
    <name type="scientific">Nyssa sinensis</name>
    <dbReference type="NCBI Taxonomy" id="561372"/>
    <lineage>
        <taxon>Eukaryota</taxon>
        <taxon>Viridiplantae</taxon>
        <taxon>Streptophyta</taxon>
        <taxon>Embryophyta</taxon>
        <taxon>Tracheophyta</taxon>
        <taxon>Spermatophyta</taxon>
        <taxon>Magnoliopsida</taxon>
        <taxon>eudicotyledons</taxon>
        <taxon>Gunneridae</taxon>
        <taxon>Pentapetalae</taxon>
        <taxon>asterids</taxon>
        <taxon>Cornales</taxon>
        <taxon>Nyssaceae</taxon>
        <taxon>Nyssa</taxon>
    </lineage>
</organism>
<feature type="compositionally biased region" description="Polar residues" evidence="1">
    <location>
        <begin position="331"/>
        <end position="363"/>
    </location>
</feature>
<dbReference type="GO" id="GO:0005634">
    <property type="term" value="C:nucleus"/>
    <property type="evidence" value="ECO:0007669"/>
    <property type="project" value="TreeGrafter"/>
</dbReference>
<dbReference type="AlphaFoldDB" id="A0A5J5BXT0"/>
<accession>A0A5J5BXT0</accession>
<dbReference type="OrthoDB" id="20900at2759"/>
<evidence type="ECO:0008006" key="4">
    <source>
        <dbReference type="Google" id="ProtNLM"/>
    </source>
</evidence>